<keyword evidence="3" id="KW-1185">Reference proteome</keyword>
<gene>
    <name evidence="2" type="ORF">LVIROSA_LOCUS2727</name>
</gene>
<evidence type="ECO:0000313" key="3">
    <source>
        <dbReference type="Proteomes" id="UP001157418"/>
    </source>
</evidence>
<dbReference type="AlphaFoldDB" id="A0AAU9LNB0"/>
<comment type="caution">
    <text evidence="2">The sequence shown here is derived from an EMBL/GenBank/DDBJ whole genome shotgun (WGS) entry which is preliminary data.</text>
</comment>
<evidence type="ECO:0000256" key="1">
    <source>
        <dbReference type="SAM" id="MobiDB-lite"/>
    </source>
</evidence>
<evidence type="ECO:0000313" key="2">
    <source>
        <dbReference type="EMBL" id="CAH1414836.1"/>
    </source>
</evidence>
<dbReference type="EMBL" id="CAKMRJ010000001">
    <property type="protein sequence ID" value="CAH1414836.1"/>
    <property type="molecule type" value="Genomic_DNA"/>
</dbReference>
<sequence>MEVKEYNRAFKSLNFRNQFTDDINETSTPVGLKGPKVKPYDDTEDPNDHVSNFQGAIKMTPMDPNYGVSTLREQERCLEQRNVSSDLIIPFREYSIEYKKREGLIIEEEEELETGSSHINKRRLKYTLKGIWEKEMVETTKKIPSGSYLILRFHKKLGHTTVNCESLKRENDKEKELKRKEIPVKKKYEVVYNEEVMMSRGECSRMSIKKRKWTSIELTNSNTIPSNHQGTEPLII</sequence>
<organism evidence="2 3">
    <name type="scientific">Lactuca virosa</name>
    <dbReference type="NCBI Taxonomy" id="75947"/>
    <lineage>
        <taxon>Eukaryota</taxon>
        <taxon>Viridiplantae</taxon>
        <taxon>Streptophyta</taxon>
        <taxon>Embryophyta</taxon>
        <taxon>Tracheophyta</taxon>
        <taxon>Spermatophyta</taxon>
        <taxon>Magnoliopsida</taxon>
        <taxon>eudicotyledons</taxon>
        <taxon>Gunneridae</taxon>
        <taxon>Pentapetalae</taxon>
        <taxon>asterids</taxon>
        <taxon>campanulids</taxon>
        <taxon>Asterales</taxon>
        <taxon>Asteraceae</taxon>
        <taxon>Cichorioideae</taxon>
        <taxon>Cichorieae</taxon>
        <taxon>Lactucinae</taxon>
        <taxon>Lactuca</taxon>
    </lineage>
</organism>
<feature type="region of interest" description="Disordered" evidence="1">
    <location>
        <begin position="26"/>
        <end position="46"/>
    </location>
</feature>
<proteinExistence type="predicted"/>
<dbReference type="Proteomes" id="UP001157418">
    <property type="component" value="Unassembled WGS sequence"/>
</dbReference>
<name>A0AAU9LNB0_9ASTR</name>
<accession>A0AAU9LNB0</accession>
<reference evidence="2 3" key="1">
    <citation type="submission" date="2022-01" db="EMBL/GenBank/DDBJ databases">
        <authorList>
            <person name="Xiong W."/>
            <person name="Schranz E."/>
        </authorList>
    </citation>
    <scope>NUCLEOTIDE SEQUENCE [LARGE SCALE GENOMIC DNA]</scope>
</reference>
<protein>
    <submittedName>
        <fullName evidence="2">Uncharacterized protein</fullName>
    </submittedName>
</protein>